<proteinExistence type="predicted"/>
<evidence type="ECO:0000313" key="2">
    <source>
        <dbReference type="Proteomes" id="UP000730482"/>
    </source>
</evidence>
<name>A0ABS5KJS1_9ACTN</name>
<sequence>MTRPAGRRSQETLESVKLQRLHRLRQLQEEIDAARAREAAGRDVFAALDYVPTARQQEFHDATEFDVLLGGSAGGGKRVP</sequence>
<comment type="caution">
    <text evidence="1">The sequence shown here is derived from an EMBL/GenBank/DDBJ whole genome shotgun (WGS) entry which is preliminary data.</text>
</comment>
<reference evidence="1 2" key="1">
    <citation type="submission" date="2020-02" db="EMBL/GenBank/DDBJ databases">
        <title>Acidophilic actinobacteria isolated from forest soil.</title>
        <authorList>
            <person name="Golinska P."/>
        </authorList>
    </citation>
    <scope>NUCLEOTIDE SEQUENCE [LARGE SCALE GENOMIC DNA]</scope>
    <source>
        <strain evidence="1 2">NL8</strain>
    </source>
</reference>
<organism evidence="1 2">
    <name type="scientific">Catenulispora pinistramenti</name>
    <dbReference type="NCBI Taxonomy" id="2705254"/>
    <lineage>
        <taxon>Bacteria</taxon>
        <taxon>Bacillati</taxon>
        <taxon>Actinomycetota</taxon>
        <taxon>Actinomycetes</taxon>
        <taxon>Catenulisporales</taxon>
        <taxon>Catenulisporaceae</taxon>
        <taxon>Catenulispora</taxon>
    </lineage>
</organism>
<accession>A0ABS5KJS1</accession>
<dbReference type="Proteomes" id="UP000730482">
    <property type="component" value="Unassembled WGS sequence"/>
</dbReference>
<gene>
    <name evidence="1" type="ORF">KGQ19_04895</name>
</gene>
<protein>
    <submittedName>
        <fullName evidence="1">Uncharacterized protein</fullName>
    </submittedName>
</protein>
<evidence type="ECO:0000313" key="1">
    <source>
        <dbReference type="EMBL" id="MBS2546200.1"/>
    </source>
</evidence>
<dbReference type="RefSeq" id="WP_212007851.1">
    <property type="nucleotide sequence ID" value="NZ_JAAFYZ010000010.1"/>
</dbReference>
<dbReference type="EMBL" id="JAAFYZ010000010">
    <property type="protein sequence ID" value="MBS2546200.1"/>
    <property type="molecule type" value="Genomic_DNA"/>
</dbReference>
<keyword evidence="2" id="KW-1185">Reference proteome</keyword>